<name>A0A0N5B966_STREA</name>
<feature type="transmembrane region" description="Helical" evidence="1">
    <location>
        <begin position="16"/>
        <end position="36"/>
    </location>
</feature>
<keyword evidence="2" id="KW-1185">Reference proteome</keyword>
<dbReference type="WBParaSite" id="SPAL_0000258300.1">
    <property type="protein sequence ID" value="SPAL_0000258300.1"/>
    <property type="gene ID" value="SPAL_0000258300"/>
</dbReference>
<protein>
    <submittedName>
        <fullName evidence="3">Transmembrane protein</fullName>
    </submittedName>
</protein>
<keyword evidence="1" id="KW-0472">Membrane</keyword>
<proteinExistence type="predicted"/>
<keyword evidence="1" id="KW-1133">Transmembrane helix</keyword>
<evidence type="ECO:0000256" key="1">
    <source>
        <dbReference type="SAM" id="Phobius"/>
    </source>
</evidence>
<evidence type="ECO:0000313" key="3">
    <source>
        <dbReference type="WBParaSite" id="SPAL_0000258300.1"/>
    </source>
</evidence>
<sequence>MSTRVNTWKPFPIPNWAVSLIVGFVALYSVAFLALAETNFYILLGMSSFLALLIVLFYAIGFLSVMGMFFMDYDSEISICDDGKAEAVFHVANQISIS</sequence>
<accession>A0A0N5B966</accession>
<keyword evidence="1" id="KW-0812">Transmembrane</keyword>
<organism evidence="2 3">
    <name type="scientific">Strongyloides papillosus</name>
    <name type="common">Intestinal threadworm</name>
    <dbReference type="NCBI Taxonomy" id="174720"/>
    <lineage>
        <taxon>Eukaryota</taxon>
        <taxon>Metazoa</taxon>
        <taxon>Ecdysozoa</taxon>
        <taxon>Nematoda</taxon>
        <taxon>Chromadorea</taxon>
        <taxon>Rhabditida</taxon>
        <taxon>Tylenchina</taxon>
        <taxon>Panagrolaimomorpha</taxon>
        <taxon>Strongyloidoidea</taxon>
        <taxon>Strongyloididae</taxon>
        <taxon>Strongyloides</taxon>
    </lineage>
</organism>
<reference evidence="3" key="1">
    <citation type="submission" date="2017-02" db="UniProtKB">
        <authorList>
            <consortium name="WormBaseParasite"/>
        </authorList>
    </citation>
    <scope>IDENTIFICATION</scope>
</reference>
<feature type="transmembrane region" description="Helical" evidence="1">
    <location>
        <begin position="48"/>
        <end position="71"/>
    </location>
</feature>
<dbReference type="AlphaFoldDB" id="A0A0N5B966"/>
<dbReference type="Proteomes" id="UP000046392">
    <property type="component" value="Unplaced"/>
</dbReference>
<evidence type="ECO:0000313" key="2">
    <source>
        <dbReference type="Proteomes" id="UP000046392"/>
    </source>
</evidence>